<accession>D5BMD2</accession>
<dbReference type="AlphaFoldDB" id="D5BMD2"/>
<dbReference type="KEGG" id="apb:SAR116_1732"/>
<dbReference type="InterPro" id="IPR049054">
    <property type="entry name" value="CN_hydtase_beta-like_N"/>
</dbReference>
<evidence type="ECO:0000313" key="3">
    <source>
        <dbReference type="Proteomes" id="UP000007460"/>
    </source>
</evidence>
<evidence type="ECO:0000259" key="1">
    <source>
        <dbReference type="Pfam" id="PF21006"/>
    </source>
</evidence>
<dbReference type="SUPFAM" id="SSF50090">
    <property type="entry name" value="Electron transport accessory proteins"/>
    <property type="match status" value="1"/>
</dbReference>
<dbReference type="Gene3D" id="1.10.472.20">
    <property type="entry name" value="Nitrile hydratase, beta subunit"/>
    <property type="match status" value="1"/>
</dbReference>
<reference evidence="2 3" key="1">
    <citation type="journal article" date="2010" name="J. Bacteriol.">
        <title>Complete genome sequence of "Candidatus Puniceispirillum marinum" IMCC1322, a representative of the SAR116 clade in the Alphaproteobacteria.</title>
        <authorList>
            <person name="Oh H.M."/>
            <person name="Kwon K.K."/>
            <person name="Kang I."/>
            <person name="Kang S.G."/>
            <person name="Lee J.H."/>
            <person name="Kim S.J."/>
            <person name="Cho J.C."/>
        </authorList>
    </citation>
    <scope>NUCLEOTIDE SEQUENCE [LARGE SCALE GENOMIC DNA]</scope>
    <source>
        <strain evidence="2 3">IMCC1322</strain>
    </source>
</reference>
<dbReference type="InterPro" id="IPR008990">
    <property type="entry name" value="Elect_transpt_acc-like_dom_sf"/>
</dbReference>
<gene>
    <name evidence="2" type="ordered locus">SAR116_1732</name>
</gene>
<dbReference type="InterPro" id="IPR042262">
    <property type="entry name" value="CN_hydtase_beta_C"/>
</dbReference>
<dbReference type="Proteomes" id="UP000007460">
    <property type="component" value="Chromosome"/>
</dbReference>
<keyword evidence="3" id="KW-1185">Reference proteome</keyword>
<dbReference type="Pfam" id="PF21006">
    <property type="entry name" value="NHase_beta_N"/>
    <property type="match status" value="1"/>
</dbReference>
<dbReference type="STRING" id="488538.SAR116_1732"/>
<proteinExistence type="predicted"/>
<sequence>MLFGSKLMSKSKDITPHNVDADGNLAHDLGGFADRLTMFGIDRTIKIEDSPMKPYEERADAIMMLLSSPKLGIMNIHAMRRASEQFVHKEYLELSYYDRWLKGMASLCIEKGLFSQKEWDARIETLQIGAEKMLAQNVKTSVDKDE</sequence>
<feature type="domain" description="Nitrile hydratase beta subunit-like N-terminal" evidence="1">
    <location>
        <begin position="25"/>
        <end position="133"/>
    </location>
</feature>
<protein>
    <recommendedName>
        <fullName evidence="1">Nitrile hydratase beta subunit-like N-terminal domain-containing protein</fullName>
    </recommendedName>
</protein>
<dbReference type="HOGENOM" id="CLU_1775880_0_0_5"/>
<organism evidence="2 3">
    <name type="scientific">Puniceispirillum marinum (strain IMCC1322)</name>
    <dbReference type="NCBI Taxonomy" id="488538"/>
    <lineage>
        <taxon>Bacteria</taxon>
        <taxon>Pseudomonadati</taxon>
        <taxon>Pseudomonadota</taxon>
        <taxon>Alphaproteobacteria</taxon>
        <taxon>Candidatus Puniceispirillales</taxon>
        <taxon>Candidatus Puniceispirillaceae</taxon>
        <taxon>Candidatus Puniceispirillum</taxon>
    </lineage>
</organism>
<dbReference type="EMBL" id="CP001751">
    <property type="protein sequence ID" value="ADE39975.1"/>
    <property type="molecule type" value="Genomic_DNA"/>
</dbReference>
<evidence type="ECO:0000313" key="2">
    <source>
        <dbReference type="EMBL" id="ADE39975.1"/>
    </source>
</evidence>
<name>D5BMD2_PUNMI</name>